<evidence type="ECO:0000313" key="1">
    <source>
        <dbReference type="EMBL" id="GAA4418936.1"/>
    </source>
</evidence>
<reference evidence="2" key="1">
    <citation type="journal article" date="2019" name="Int. J. Syst. Evol. Microbiol.">
        <title>The Global Catalogue of Microorganisms (GCM) 10K type strain sequencing project: providing services to taxonomists for standard genome sequencing and annotation.</title>
        <authorList>
            <consortium name="The Broad Institute Genomics Platform"/>
            <consortium name="The Broad Institute Genome Sequencing Center for Infectious Disease"/>
            <person name="Wu L."/>
            <person name="Ma J."/>
        </authorList>
    </citation>
    <scope>NUCLEOTIDE SEQUENCE [LARGE SCALE GENOMIC DNA]</scope>
    <source>
        <strain evidence="2">JCM 17925</strain>
    </source>
</reference>
<accession>A0ABP8KY10</accession>
<protein>
    <submittedName>
        <fullName evidence="1">Uncharacterized protein</fullName>
    </submittedName>
</protein>
<sequence length="78" mass="8135">MADQGLNQSCGLGIPEFQGAIVASGEQPPTIGAKGDGENDTIMARKCSEHGSCLSVPKFEGIIVAARQQSRAVRTKGY</sequence>
<gene>
    <name evidence="1" type="ORF">GCM10023187_52850</name>
</gene>
<organism evidence="1 2">
    <name type="scientific">Nibrella viscosa</name>
    <dbReference type="NCBI Taxonomy" id="1084524"/>
    <lineage>
        <taxon>Bacteria</taxon>
        <taxon>Pseudomonadati</taxon>
        <taxon>Bacteroidota</taxon>
        <taxon>Cytophagia</taxon>
        <taxon>Cytophagales</taxon>
        <taxon>Spirosomataceae</taxon>
        <taxon>Nibrella</taxon>
    </lineage>
</organism>
<dbReference type="Proteomes" id="UP001500936">
    <property type="component" value="Unassembled WGS sequence"/>
</dbReference>
<keyword evidence="2" id="KW-1185">Reference proteome</keyword>
<evidence type="ECO:0000313" key="2">
    <source>
        <dbReference type="Proteomes" id="UP001500936"/>
    </source>
</evidence>
<comment type="caution">
    <text evidence="1">The sequence shown here is derived from an EMBL/GenBank/DDBJ whole genome shotgun (WGS) entry which is preliminary data.</text>
</comment>
<name>A0ABP8KY10_9BACT</name>
<dbReference type="EMBL" id="BAABHB010000017">
    <property type="protein sequence ID" value="GAA4418936.1"/>
    <property type="molecule type" value="Genomic_DNA"/>
</dbReference>
<proteinExistence type="predicted"/>